<gene>
    <name evidence="2" type="ORF">A4U43_C04F15330</name>
</gene>
<reference evidence="3" key="1">
    <citation type="journal article" date="2017" name="Nat. Commun.">
        <title>The asparagus genome sheds light on the origin and evolution of a young Y chromosome.</title>
        <authorList>
            <person name="Harkess A."/>
            <person name="Zhou J."/>
            <person name="Xu C."/>
            <person name="Bowers J.E."/>
            <person name="Van der Hulst R."/>
            <person name="Ayyampalayam S."/>
            <person name="Mercati F."/>
            <person name="Riccardi P."/>
            <person name="McKain M.R."/>
            <person name="Kakrana A."/>
            <person name="Tang H."/>
            <person name="Ray J."/>
            <person name="Groenendijk J."/>
            <person name="Arikit S."/>
            <person name="Mathioni S.M."/>
            <person name="Nakano M."/>
            <person name="Shan H."/>
            <person name="Telgmann-Rauber A."/>
            <person name="Kanno A."/>
            <person name="Yue Z."/>
            <person name="Chen H."/>
            <person name="Li W."/>
            <person name="Chen Y."/>
            <person name="Xu X."/>
            <person name="Zhang Y."/>
            <person name="Luo S."/>
            <person name="Chen H."/>
            <person name="Gao J."/>
            <person name="Mao Z."/>
            <person name="Pires J.C."/>
            <person name="Luo M."/>
            <person name="Kudrna D."/>
            <person name="Wing R.A."/>
            <person name="Meyers B.C."/>
            <person name="Yi K."/>
            <person name="Kong H."/>
            <person name="Lavrijsen P."/>
            <person name="Sunseri F."/>
            <person name="Falavigna A."/>
            <person name="Ye Y."/>
            <person name="Leebens-Mack J.H."/>
            <person name="Chen G."/>
        </authorList>
    </citation>
    <scope>NUCLEOTIDE SEQUENCE [LARGE SCALE GENOMIC DNA]</scope>
    <source>
        <strain evidence="3">cv. DH0086</strain>
    </source>
</reference>
<protein>
    <submittedName>
        <fullName evidence="2">Uncharacterized protein</fullName>
    </submittedName>
</protein>
<dbReference type="EMBL" id="CM007384">
    <property type="protein sequence ID" value="ONK72065.1"/>
    <property type="molecule type" value="Genomic_DNA"/>
</dbReference>
<organism evidence="2 3">
    <name type="scientific">Asparagus officinalis</name>
    <name type="common">Garden asparagus</name>
    <dbReference type="NCBI Taxonomy" id="4686"/>
    <lineage>
        <taxon>Eukaryota</taxon>
        <taxon>Viridiplantae</taxon>
        <taxon>Streptophyta</taxon>
        <taxon>Embryophyta</taxon>
        <taxon>Tracheophyta</taxon>
        <taxon>Spermatophyta</taxon>
        <taxon>Magnoliopsida</taxon>
        <taxon>Liliopsida</taxon>
        <taxon>Asparagales</taxon>
        <taxon>Asparagaceae</taxon>
        <taxon>Asparagoideae</taxon>
        <taxon>Asparagus</taxon>
    </lineage>
</organism>
<proteinExistence type="predicted"/>
<accession>A0A5P1F135</accession>
<dbReference type="Proteomes" id="UP000243459">
    <property type="component" value="Chromosome 4"/>
</dbReference>
<evidence type="ECO:0000313" key="2">
    <source>
        <dbReference type="EMBL" id="ONK72065.1"/>
    </source>
</evidence>
<dbReference type="AlphaFoldDB" id="A0A5P1F135"/>
<name>A0A5P1F135_ASPOF</name>
<keyword evidence="3" id="KW-1185">Reference proteome</keyword>
<evidence type="ECO:0000256" key="1">
    <source>
        <dbReference type="SAM" id="MobiDB-lite"/>
    </source>
</evidence>
<dbReference type="Gramene" id="ONK72065">
    <property type="protein sequence ID" value="ONK72065"/>
    <property type="gene ID" value="A4U43_C04F15330"/>
</dbReference>
<sequence length="100" mass="11117">MGSFASSILDLRSTRIPNPPGFVSSRNPNKERDPNRRIQNPMEAAMDLMRRIPPNQSEMALFAELSSLFSLITPPISSLKLTKPLQKESCSSESSRNALN</sequence>
<evidence type="ECO:0000313" key="3">
    <source>
        <dbReference type="Proteomes" id="UP000243459"/>
    </source>
</evidence>
<feature type="region of interest" description="Disordered" evidence="1">
    <location>
        <begin position="1"/>
        <end position="38"/>
    </location>
</feature>